<dbReference type="CDD" id="cd13980">
    <property type="entry name" value="STKc_Vps15"/>
    <property type="match status" value="1"/>
</dbReference>
<evidence type="ECO:0000256" key="4">
    <source>
        <dbReference type="ARBA" id="ARBA00022574"/>
    </source>
</evidence>
<dbReference type="PROSITE" id="PS50011">
    <property type="entry name" value="PROTEIN_KINASE_DOM"/>
    <property type="match status" value="1"/>
</dbReference>
<evidence type="ECO:0000313" key="13">
    <source>
        <dbReference type="Ensembl" id="ENSEBUP00000002299.1"/>
    </source>
</evidence>
<comment type="subcellular location">
    <subcellularLocation>
        <location evidence="1">Cytoplasmic vesicle</location>
        <location evidence="1">Autophagosome</location>
    </subcellularLocation>
</comment>
<evidence type="ECO:0000256" key="10">
    <source>
        <dbReference type="PROSITE-ProRule" id="PRU00221"/>
    </source>
</evidence>
<keyword evidence="8" id="KW-0418">Kinase</keyword>
<dbReference type="PROSITE" id="PS50294">
    <property type="entry name" value="WD_REPEATS_REGION"/>
    <property type="match status" value="1"/>
</dbReference>
<dbReference type="GO" id="GO:0016236">
    <property type="term" value="P:macroautophagy"/>
    <property type="evidence" value="ECO:0007669"/>
    <property type="project" value="InterPro"/>
</dbReference>
<evidence type="ECO:0000256" key="11">
    <source>
        <dbReference type="SAM" id="MobiDB-lite"/>
    </source>
</evidence>
<dbReference type="GO" id="GO:0004674">
    <property type="term" value="F:protein serine/threonine kinase activity"/>
    <property type="evidence" value="ECO:0007669"/>
    <property type="project" value="UniProtKB-KW"/>
</dbReference>
<dbReference type="InterPro" id="IPR015943">
    <property type="entry name" value="WD40/YVTN_repeat-like_dom_sf"/>
</dbReference>
<dbReference type="SUPFAM" id="SSF56112">
    <property type="entry name" value="Protein kinase-like (PK-like)"/>
    <property type="match status" value="1"/>
</dbReference>
<dbReference type="PANTHER" id="PTHR17583">
    <property type="entry name" value="PHOSPHOINOSITIDE 3-KINASE REGULATORY SUBUNIT 4"/>
    <property type="match status" value="1"/>
</dbReference>
<feature type="compositionally biased region" description="Polar residues" evidence="11">
    <location>
        <begin position="911"/>
        <end position="933"/>
    </location>
</feature>
<dbReference type="GeneTree" id="ENSGT00390000016225"/>
<evidence type="ECO:0000256" key="2">
    <source>
        <dbReference type="ARBA" id="ARBA00012513"/>
    </source>
</evidence>
<dbReference type="EC" id="2.7.11.1" evidence="2"/>
<evidence type="ECO:0000256" key="5">
    <source>
        <dbReference type="ARBA" id="ARBA00022679"/>
    </source>
</evidence>
<keyword evidence="14" id="KW-1185">Reference proteome</keyword>
<dbReference type="Ensembl" id="ENSEBUT00000002635.1">
    <property type="protein sequence ID" value="ENSEBUP00000002284.1"/>
    <property type="gene ID" value="ENSEBUG00000001794.1"/>
</dbReference>
<dbReference type="PROSITE" id="PS50082">
    <property type="entry name" value="WD_REPEATS_2"/>
    <property type="match status" value="1"/>
</dbReference>
<evidence type="ECO:0000256" key="6">
    <source>
        <dbReference type="ARBA" id="ARBA00022737"/>
    </source>
</evidence>
<keyword evidence="9" id="KW-0067">ATP-binding</keyword>
<dbReference type="PANTHER" id="PTHR17583:SF0">
    <property type="entry name" value="PHOSPHOINOSITIDE 3-KINASE REGULATORY SUBUNIT 4"/>
    <property type="match status" value="1"/>
</dbReference>
<dbReference type="GO" id="GO:0071561">
    <property type="term" value="C:nucleus-vacuole junction"/>
    <property type="evidence" value="ECO:0007669"/>
    <property type="project" value="TreeGrafter"/>
</dbReference>
<dbReference type="SUPFAM" id="SSF50978">
    <property type="entry name" value="WD40 repeat-like"/>
    <property type="match status" value="1"/>
</dbReference>
<dbReference type="InterPro" id="IPR045162">
    <property type="entry name" value="Vps15-like"/>
</dbReference>
<dbReference type="GO" id="GO:0034272">
    <property type="term" value="C:phosphatidylinositol 3-kinase complex, class III, type II"/>
    <property type="evidence" value="ECO:0007669"/>
    <property type="project" value="TreeGrafter"/>
</dbReference>
<keyword evidence="4 10" id="KW-0853">WD repeat</keyword>
<dbReference type="InterPro" id="IPR016024">
    <property type="entry name" value="ARM-type_fold"/>
</dbReference>
<feature type="domain" description="Protein kinase" evidence="12">
    <location>
        <begin position="26"/>
        <end position="322"/>
    </location>
</feature>
<dbReference type="GO" id="GO:0005770">
    <property type="term" value="C:late endosome"/>
    <property type="evidence" value="ECO:0007669"/>
    <property type="project" value="TreeGrafter"/>
</dbReference>
<dbReference type="Proteomes" id="UP000694388">
    <property type="component" value="Unplaced"/>
</dbReference>
<dbReference type="InterPro" id="IPR011989">
    <property type="entry name" value="ARM-like"/>
</dbReference>
<keyword evidence="7" id="KW-0547">Nucleotide-binding</keyword>
<dbReference type="GO" id="GO:0005524">
    <property type="term" value="F:ATP binding"/>
    <property type="evidence" value="ECO:0007669"/>
    <property type="project" value="UniProtKB-KW"/>
</dbReference>
<dbReference type="SMART" id="SM00320">
    <property type="entry name" value="WD40"/>
    <property type="match status" value="4"/>
</dbReference>
<dbReference type="GO" id="GO:0006623">
    <property type="term" value="P:protein targeting to vacuole"/>
    <property type="evidence" value="ECO:0007669"/>
    <property type="project" value="TreeGrafter"/>
</dbReference>
<evidence type="ECO:0000256" key="9">
    <source>
        <dbReference type="ARBA" id="ARBA00022840"/>
    </source>
</evidence>
<dbReference type="InterPro" id="IPR011009">
    <property type="entry name" value="Kinase-like_dom_sf"/>
</dbReference>
<reference evidence="13" key="1">
    <citation type="submission" date="2025-05" db="UniProtKB">
        <authorList>
            <consortium name="Ensembl"/>
        </authorList>
    </citation>
    <scope>IDENTIFICATION</scope>
</reference>
<dbReference type="InterPro" id="IPR001680">
    <property type="entry name" value="WD40_rpt"/>
</dbReference>
<keyword evidence="5" id="KW-0808">Transferase</keyword>
<dbReference type="PROSITE" id="PS00108">
    <property type="entry name" value="PROTEIN_KINASE_ST"/>
    <property type="match status" value="1"/>
</dbReference>
<dbReference type="GO" id="GO:0034271">
    <property type="term" value="C:phosphatidylinositol 3-kinase complex, class III, type I"/>
    <property type="evidence" value="ECO:0007669"/>
    <property type="project" value="TreeGrafter"/>
</dbReference>
<name>A0A8C4NCL7_EPTBU</name>
<dbReference type="InterPro" id="IPR008271">
    <property type="entry name" value="Ser/Thr_kinase_AS"/>
</dbReference>
<evidence type="ECO:0000313" key="14">
    <source>
        <dbReference type="Proteomes" id="UP000694388"/>
    </source>
</evidence>
<dbReference type="Ensembl" id="ENSEBUT00000002650.1">
    <property type="protein sequence ID" value="ENSEBUP00000002299.1"/>
    <property type="gene ID" value="ENSEBUG00000001794.1"/>
</dbReference>
<dbReference type="Gene3D" id="1.25.10.10">
    <property type="entry name" value="Leucine-rich Repeat Variant"/>
    <property type="match status" value="2"/>
</dbReference>
<dbReference type="SMART" id="SM00220">
    <property type="entry name" value="S_TKc"/>
    <property type="match status" value="1"/>
</dbReference>
<sequence>MGNQLAGIAPSQILSVESYFSDITEYVYDKSLGSTRFFKVARARHREGPAVVKVFAIHDPSLPLRSHRDTIDDQRRRLTACPNCLPFQRTMLNDKAGLLFRQFVHENLYDRISTRPFLIGIEKRWLAFQLLSGLSQACSAHVVHGDIKTENVMVTSWGWLLLTDFAGFKPAYLPEDNPADFNFFFDTSRRRTCYLAPERFVDGAAMAGEGLGLAGDVGSRDASTPLVDLESGGQRHRGELTPAMDIFSTGCVIAELFMEGTPPFDLSQLLAYRKGDLNLDMALKKIDDDDIRQLVLQMLQREPGDRLTAEKYLQQQRGHAFPEYFYTFLWPYLQTFVGQPELTPDEKILKIQQDMTEILENLGFCDVQAKNEQDSSLVIMVSVVTSCLQSLRHCQAKLAALELIRHLSSHLTADVVLDRLLPYLLHLTSDTVPRIRAEALRSLTQCLSSVWEQPRSDANVFPEYVFPGIAAMAQDEATGVRLAYAENIAVLAETALRFLEMSQLSLQMPDEDLANEDMVEVLTMYGNYDTELQALQEMVQQKVVTLLSDPENVVKQTLLENGITRLCVFFGRQKANDVLLSHMITFLNDKQDWHLRGAFFDSIVGVAVYVGWQSSSILKPLLQQGLGDTEEFVVCKTLQALTCMCQLSLLQKPHLYDFLNDCAPFLCHPNLWIRHGAVGFISTMAKCLNVADIHCNLLPLLQPYLTQATVQIEDSIVLLGVLKPPLPRPIFEYVLKSPDTPVFFDFLQDRQLIRNVRRLGSIQEYITPTDIKLVQLLRKLLSQGMADAEEDQLLSLREYMLKVHRAKGSSDPGNDADLLRPGTVSLADLKKHVRCRKVELGHNSLQEVEDRKGAPKKMIRPEVSINTEWKSLLGPLEPLSQPTGTASKAGQGMQSPQGGIQPLSVKPHALTQRNQAKGSFQTQEQDPNSSPTTHPLGGRQTMSEDAETSELTVGGSSQRRCASCRMELVQLIRQRKEEHSSESTLQALVDGTEWESKPPPPGWRPKGLLVAHLHEHRAAVCRIGVSDDHSCFATCSNDGSVKVWDSQKMEGKSATTRSKFTYKRQGGHIKALTFCQASQCLATASDNGSIHVLCMETAGLASKIQLSKSRLLDLTDDGCALDLHHFHSGMQSVLAYATVSGQLVGWDLRTNGNAWKLQHDLRFGLITGFAVDLRRCWICIGTSSGFMICWDMRFHLPIATHLHPAHARIRRLLPHPDHHSWIIAAVQGNNEVSLWNMETGARQLTLWSSHAPPLSESQSSSHSTHGMYYSPAEGNPFLLTAGSDMRIRYWDFAYPKQSYIVTGAATDNLHAGSVSYHSKIIEGTEVVQEIHSKTRDAIPEDKPRRGPEPPPVGHHDIITDVGTFQTSQAFIKPGGHKAWKEQMVQDQKGGGTRQRDHQPIRDGKVIGPWTWHHCRRFHEGFGFSDISNSEGRAVRHQALDEGLGGGSEFTCAKE</sequence>
<keyword evidence="6" id="KW-0677">Repeat</keyword>
<organism evidence="13 14">
    <name type="scientific">Eptatretus burgeri</name>
    <name type="common">Inshore hagfish</name>
    <dbReference type="NCBI Taxonomy" id="7764"/>
    <lineage>
        <taxon>Eukaryota</taxon>
        <taxon>Metazoa</taxon>
        <taxon>Chordata</taxon>
        <taxon>Craniata</taxon>
        <taxon>Vertebrata</taxon>
        <taxon>Cyclostomata</taxon>
        <taxon>Myxini</taxon>
        <taxon>Myxiniformes</taxon>
        <taxon>Myxinidae</taxon>
        <taxon>Eptatretinae</taxon>
        <taxon>Eptatretus</taxon>
    </lineage>
</organism>
<dbReference type="Gene3D" id="2.130.10.10">
    <property type="entry name" value="YVTN repeat-like/Quinoprotein amine dehydrogenase"/>
    <property type="match status" value="2"/>
</dbReference>
<dbReference type="SUPFAM" id="SSF48371">
    <property type="entry name" value="ARM repeat"/>
    <property type="match status" value="1"/>
</dbReference>
<dbReference type="Gene3D" id="1.10.510.10">
    <property type="entry name" value="Transferase(Phosphotransferase) domain 1"/>
    <property type="match status" value="1"/>
</dbReference>
<protein>
    <recommendedName>
        <fullName evidence="2">non-specific serine/threonine protein kinase</fullName>
        <ecNumber evidence="2">2.7.11.1</ecNumber>
    </recommendedName>
</protein>
<evidence type="ECO:0000256" key="7">
    <source>
        <dbReference type="ARBA" id="ARBA00022741"/>
    </source>
</evidence>
<dbReference type="GO" id="GO:0005776">
    <property type="term" value="C:autophagosome"/>
    <property type="evidence" value="ECO:0007669"/>
    <property type="project" value="UniProtKB-SubCell"/>
</dbReference>
<evidence type="ECO:0000256" key="1">
    <source>
        <dbReference type="ARBA" id="ARBA00004419"/>
    </source>
</evidence>
<feature type="region of interest" description="Disordered" evidence="11">
    <location>
        <begin position="874"/>
        <end position="957"/>
    </location>
</feature>
<feature type="repeat" description="WD" evidence="10">
    <location>
        <begin position="1013"/>
        <end position="1045"/>
    </location>
</feature>
<dbReference type="InterPro" id="IPR036322">
    <property type="entry name" value="WD40_repeat_dom_sf"/>
</dbReference>
<dbReference type="FunFam" id="1.10.510.10:FF:000497">
    <property type="entry name" value="Phosphoinositide 3-kinase regulatory subunit"/>
    <property type="match status" value="1"/>
</dbReference>
<dbReference type="InterPro" id="IPR055231">
    <property type="entry name" value="2AA_helical"/>
</dbReference>
<proteinExistence type="predicted"/>
<evidence type="ECO:0000259" key="12">
    <source>
        <dbReference type="PROSITE" id="PS50011"/>
    </source>
</evidence>
<evidence type="ECO:0000256" key="3">
    <source>
        <dbReference type="ARBA" id="ARBA00022527"/>
    </source>
</evidence>
<dbReference type="GO" id="GO:0045324">
    <property type="term" value="P:late endosome to vacuole transport"/>
    <property type="evidence" value="ECO:0007669"/>
    <property type="project" value="InterPro"/>
</dbReference>
<accession>A0A8C4NCL7</accession>
<feature type="compositionally biased region" description="Polar residues" evidence="11">
    <location>
        <begin position="880"/>
        <end position="898"/>
    </location>
</feature>
<dbReference type="FunFam" id="1.25.10.10:FF:000342">
    <property type="entry name" value="Serine/threonine-protein kinase VPS15"/>
    <property type="match status" value="1"/>
</dbReference>
<dbReference type="Pfam" id="PF22956">
    <property type="entry name" value="VPS15-like_hel"/>
    <property type="match status" value="1"/>
</dbReference>
<dbReference type="Pfam" id="PF00400">
    <property type="entry name" value="WD40"/>
    <property type="match status" value="1"/>
</dbReference>
<evidence type="ECO:0000256" key="8">
    <source>
        <dbReference type="ARBA" id="ARBA00022777"/>
    </source>
</evidence>
<dbReference type="InterPro" id="IPR000719">
    <property type="entry name" value="Prot_kinase_dom"/>
</dbReference>
<keyword evidence="3" id="KW-0723">Serine/threonine-protein kinase</keyword>